<dbReference type="InterPro" id="IPR010653">
    <property type="entry name" value="NlpB/DapX"/>
</dbReference>
<dbReference type="Proteomes" id="UP000654401">
    <property type="component" value="Unassembled WGS sequence"/>
</dbReference>
<dbReference type="Gene3D" id="3.30.310.170">
    <property type="entry name" value="Outer membrane protein assembly factor BamC"/>
    <property type="match status" value="1"/>
</dbReference>
<evidence type="ECO:0000313" key="3">
    <source>
        <dbReference type="Proteomes" id="UP000654401"/>
    </source>
</evidence>
<protein>
    <submittedName>
        <fullName evidence="2">Outer membrane protein assembly factor BamC</fullName>
    </submittedName>
</protein>
<dbReference type="AlphaFoldDB" id="A0A8J6TXW6"/>
<feature type="signal peptide" evidence="1">
    <location>
        <begin position="1"/>
        <end position="28"/>
    </location>
</feature>
<dbReference type="InterPro" id="IPR042268">
    <property type="entry name" value="BamC_C"/>
</dbReference>
<sequence>MKITIMNRRGLLPGAAILLGALSLISCSTVDNTVDKYKAYKKELSYESAVETKPLEIPPDLTTSTMQDLYQVPGGVASLKSYESDGGVGGLLENSQDVMPVQKEIRVVKDGDQRWLVINATPEQLWSKLREFWLKNGFIIEREDPRIGIMETDWAENRAEIKEGPIRNILGKALDMLYSTGTRDKFRIRLERTDQEGVTELYLSHRRMEEVASGDSFVWQPHPAMAELEAELLSRIMSFLGMEATRANTALAGLEGKGIVERARIVDSADGEKFVLVKEGFPRTWRRTGHALDRVGFTVEDRDRSKGIYYVRYIDPFKDNEQDGILDKLKFWGGEDQPEEGEYQIRIESHEEVSRIVVMTSDGQIDNSGTARRILTLLHEQLK</sequence>
<proteinExistence type="predicted"/>
<dbReference type="PROSITE" id="PS51257">
    <property type="entry name" value="PROKAR_LIPOPROTEIN"/>
    <property type="match status" value="1"/>
</dbReference>
<keyword evidence="1" id="KW-0732">Signal</keyword>
<reference evidence="2 3" key="1">
    <citation type="submission" date="2020-08" db="EMBL/GenBank/DDBJ databases">
        <title>Bridging the membrane lipid divide: bacteria of the FCB group superphylum have the potential to synthesize archaeal ether lipids.</title>
        <authorList>
            <person name="Villanueva L."/>
            <person name="Von Meijenfeldt F.A.B."/>
            <person name="Westbye A.B."/>
            <person name="Yadav S."/>
            <person name="Hopmans E.C."/>
            <person name="Dutilh B.E."/>
            <person name="Sinninghe Damste J.S."/>
        </authorList>
    </citation>
    <scope>NUCLEOTIDE SEQUENCE [LARGE SCALE GENOMIC DNA]</scope>
    <source>
        <strain evidence="2">NIOZ-UU100</strain>
    </source>
</reference>
<feature type="chain" id="PRO_5035309323" evidence="1">
    <location>
        <begin position="29"/>
        <end position="383"/>
    </location>
</feature>
<accession>A0A8J6TXW6</accession>
<gene>
    <name evidence="2" type="primary">bamC</name>
    <name evidence="2" type="ORF">H8D24_07415</name>
</gene>
<dbReference type="Pfam" id="PF06804">
    <property type="entry name" value="Lipoprotein_18"/>
    <property type="match status" value="1"/>
</dbReference>
<evidence type="ECO:0000313" key="2">
    <source>
        <dbReference type="EMBL" id="MBC8520217.1"/>
    </source>
</evidence>
<evidence type="ECO:0000256" key="1">
    <source>
        <dbReference type="SAM" id="SignalP"/>
    </source>
</evidence>
<name>A0A8J6TXW6_9GAMM</name>
<comment type="caution">
    <text evidence="2">The sequence shown here is derived from an EMBL/GenBank/DDBJ whole genome shotgun (WGS) entry which is preliminary data.</text>
</comment>
<organism evidence="2 3">
    <name type="scientific">Candidatus Thiopontia autotrophica</name>
    <dbReference type="NCBI Taxonomy" id="2841688"/>
    <lineage>
        <taxon>Bacteria</taxon>
        <taxon>Pseudomonadati</taxon>
        <taxon>Pseudomonadota</taxon>
        <taxon>Gammaproteobacteria</taxon>
        <taxon>Candidatus Thiopontia</taxon>
    </lineage>
</organism>
<dbReference type="EMBL" id="JACNFK010000034">
    <property type="protein sequence ID" value="MBC8520217.1"/>
    <property type="molecule type" value="Genomic_DNA"/>
</dbReference>